<keyword evidence="2" id="KW-1185">Reference proteome</keyword>
<reference evidence="1" key="1">
    <citation type="submission" date="2025-09" db="UniProtKB">
        <authorList>
            <consortium name="EnsemblPlants"/>
        </authorList>
    </citation>
    <scope>IDENTIFICATION</scope>
</reference>
<evidence type="ECO:0000313" key="2">
    <source>
        <dbReference type="Proteomes" id="UP001732700"/>
    </source>
</evidence>
<accession>A0ACD6AGU8</accession>
<proteinExistence type="predicted"/>
<organism evidence="1 2">
    <name type="scientific">Avena sativa</name>
    <name type="common">Oat</name>
    <dbReference type="NCBI Taxonomy" id="4498"/>
    <lineage>
        <taxon>Eukaryota</taxon>
        <taxon>Viridiplantae</taxon>
        <taxon>Streptophyta</taxon>
        <taxon>Embryophyta</taxon>
        <taxon>Tracheophyta</taxon>
        <taxon>Spermatophyta</taxon>
        <taxon>Magnoliopsida</taxon>
        <taxon>Liliopsida</taxon>
        <taxon>Poales</taxon>
        <taxon>Poaceae</taxon>
        <taxon>BOP clade</taxon>
        <taxon>Pooideae</taxon>
        <taxon>Poodae</taxon>
        <taxon>Poeae</taxon>
        <taxon>Poeae Chloroplast Group 1 (Aveneae type)</taxon>
        <taxon>Aveninae</taxon>
        <taxon>Avena</taxon>
    </lineage>
</organism>
<dbReference type="EnsemblPlants" id="AVESA.00010b.r2.UnG1405040.1">
    <property type="protein sequence ID" value="AVESA.00010b.r2.UnG1405040.1.CDS"/>
    <property type="gene ID" value="AVESA.00010b.r2.UnG1405040"/>
</dbReference>
<name>A0ACD6AGU8_AVESA</name>
<protein>
    <submittedName>
        <fullName evidence="1">Uncharacterized protein</fullName>
    </submittedName>
</protein>
<evidence type="ECO:0000313" key="1">
    <source>
        <dbReference type="EnsemblPlants" id="AVESA.00010b.r2.UnG1405040.1.CDS"/>
    </source>
</evidence>
<sequence length="535" mass="60052">MHASTSVFSFNHTSTLHFPVDPRRRHPTVSHNPLFVFSFINRGLHPPVFTFPPSSSAVSPSALLFALLVPPVFALRLLRRPPPAARRLVSILFSTKSSNRRRSADKTSDMPPPSPPLFLFDRLVHTYPPGFDADNIQGLVLTSGEKLAFGFHSREAANLLVRELELEAVLGGATDPSFLILRGGCLYTGINTLDKNIVLIASAFIEVHSGEVFLIYNAIDRSLHMIPSMPRTCPAFRTNRVLVARCHDNDKSYALVFPGQMFVEGNHHHDPQDVLFVSYSSSPSPWQTVKKIKIPDHLRSGSWFSAEEVFSSRGHGYWVDLLVGIMYCVCIDVMSDHSDCMNIHSLDLPVGCQKYLGCRESIAHPRAFRAMGPVGDSIKFVSIDGYLEPVDLTDCKVRVWRLMKDMHWDVEYELKLASLWEGKEFKGDFIPNWMTPMYPFLSTHEDHVIYFTLGQCKLNKGICLPSDSCCMVRVDLCNKTFHCTGLSQSQCTGMASHLAVSRNAEGKLLGLELPAIPSDRRGVWKQKRSTRNHEI</sequence>
<dbReference type="Proteomes" id="UP001732700">
    <property type="component" value="Unassembled WGS sequence"/>
</dbReference>